<keyword evidence="2 4" id="KW-0121">Carboxypeptidase</keyword>
<keyword evidence="4" id="KW-0378">Hydrolase</keyword>
<keyword evidence="6" id="KW-1185">Reference proteome</keyword>
<dbReference type="Pfam" id="PF00450">
    <property type="entry name" value="Peptidase_S10"/>
    <property type="match status" value="1"/>
</dbReference>
<keyword evidence="3" id="KW-0325">Glycoprotein</keyword>
<comment type="caution">
    <text evidence="5">The sequence shown here is derived from an EMBL/GenBank/DDBJ whole genome shotgun (WGS) entry which is preliminary data.</text>
</comment>
<dbReference type="AlphaFoldDB" id="A0A9N8ZLV6"/>
<dbReference type="EC" id="3.4.16.-" evidence="4"/>
<evidence type="ECO:0000313" key="5">
    <source>
        <dbReference type="EMBL" id="CAG8500259.1"/>
    </source>
</evidence>
<proteinExistence type="inferred from homology"/>
<dbReference type="Gene3D" id="3.40.50.1820">
    <property type="entry name" value="alpha/beta hydrolase"/>
    <property type="match status" value="1"/>
</dbReference>
<gene>
    <name evidence="5" type="ORF">ALEPTO_LOCUS3447</name>
</gene>
<dbReference type="EMBL" id="CAJVPS010000638">
    <property type="protein sequence ID" value="CAG8500259.1"/>
    <property type="molecule type" value="Genomic_DNA"/>
</dbReference>
<evidence type="ECO:0000313" key="6">
    <source>
        <dbReference type="Proteomes" id="UP000789508"/>
    </source>
</evidence>
<dbReference type="GO" id="GO:0004185">
    <property type="term" value="F:serine-type carboxypeptidase activity"/>
    <property type="evidence" value="ECO:0007669"/>
    <property type="project" value="UniProtKB-UniRule"/>
</dbReference>
<evidence type="ECO:0000256" key="3">
    <source>
        <dbReference type="ARBA" id="ARBA00023180"/>
    </source>
</evidence>
<keyword evidence="4" id="KW-0732">Signal</keyword>
<feature type="signal peptide" evidence="4">
    <location>
        <begin position="1"/>
        <end position="24"/>
    </location>
</feature>
<dbReference type="PRINTS" id="PR00724">
    <property type="entry name" value="CRBOXYPTASEC"/>
</dbReference>
<dbReference type="PROSITE" id="PS00131">
    <property type="entry name" value="CARBOXYPEPT_SER_SER"/>
    <property type="match status" value="1"/>
</dbReference>
<evidence type="ECO:0000256" key="4">
    <source>
        <dbReference type="RuleBase" id="RU361156"/>
    </source>
</evidence>
<comment type="similarity">
    <text evidence="1 4">Belongs to the peptidase S10 family.</text>
</comment>
<dbReference type="InterPro" id="IPR001563">
    <property type="entry name" value="Peptidase_S10"/>
</dbReference>
<name>A0A9N8ZLV6_9GLOM</name>
<sequence>MLSRIKVFLVLLLALILPQNLIRCRDNKKNFKINIDFDGYSFKKIFDDAIKFPSAIEYLVDTNNLPDVNFQGKLVQYAGLLPVFGSENPNDKLFFWYFESKNIRSNDLGQDGASSVASLLAEHGPFSGFDRQAKKLTNNPNSWHQDAHIVYVDQPLGVGFSNLAGHSKVEDETQVGETIFNFLVNFFRVFPHLRNKDIYLAGESYAGFYIPYAAASIIKNGELDKRNKFRLKGISISSATIDQYFRQVVAAVIPYAEEQKLINSTNQELLQGLLDRCMPTIGNTKSSEATGIDYTYGFGKCDVAYAALGIIYKSNPNPPPPFLLVNSEFDYNAFLQNPKLLEQIHLPANSSPWELCTNKVLKPDNSLVAVNIIPSLTEHIKVVIWSGDKDASVTHIGTEFVIGNMSWGGETGFKNNELQPIFDEQDNIIGKIHTERNLTYVLVHDAGHLVNIDQPKTSRFILQKVVLDDPLKLEKLEK</sequence>
<reference evidence="5" key="1">
    <citation type="submission" date="2021-06" db="EMBL/GenBank/DDBJ databases">
        <authorList>
            <person name="Kallberg Y."/>
            <person name="Tangrot J."/>
            <person name="Rosling A."/>
        </authorList>
    </citation>
    <scope>NUCLEOTIDE SEQUENCE</scope>
    <source>
        <strain evidence="5">FL130A</strain>
    </source>
</reference>
<feature type="chain" id="PRO_5040532066" description="Carboxypeptidase" evidence="4">
    <location>
        <begin position="25"/>
        <end position="478"/>
    </location>
</feature>
<dbReference type="PANTHER" id="PTHR11802">
    <property type="entry name" value="SERINE PROTEASE FAMILY S10 SERINE CARBOXYPEPTIDASE"/>
    <property type="match status" value="1"/>
</dbReference>
<evidence type="ECO:0000256" key="1">
    <source>
        <dbReference type="ARBA" id="ARBA00009431"/>
    </source>
</evidence>
<dbReference type="SUPFAM" id="SSF53474">
    <property type="entry name" value="alpha/beta-Hydrolases"/>
    <property type="match status" value="1"/>
</dbReference>
<dbReference type="GO" id="GO:0006508">
    <property type="term" value="P:proteolysis"/>
    <property type="evidence" value="ECO:0007669"/>
    <property type="project" value="UniProtKB-KW"/>
</dbReference>
<protein>
    <recommendedName>
        <fullName evidence="4">Carboxypeptidase</fullName>
        <ecNumber evidence="4">3.4.16.-</ecNumber>
    </recommendedName>
</protein>
<dbReference type="Proteomes" id="UP000789508">
    <property type="component" value="Unassembled WGS sequence"/>
</dbReference>
<keyword evidence="4" id="KW-0645">Protease</keyword>
<dbReference type="InterPro" id="IPR029058">
    <property type="entry name" value="AB_hydrolase_fold"/>
</dbReference>
<dbReference type="PANTHER" id="PTHR11802:SF479">
    <property type="entry name" value="CARBOXYPEPTIDASE"/>
    <property type="match status" value="1"/>
</dbReference>
<organism evidence="5 6">
    <name type="scientific">Ambispora leptoticha</name>
    <dbReference type="NCBI Taxonomy" id="144679"/>
    <lineage>
        <taxon>Eukaryota</taxon>
        <taxon>Fungi</taxon>
        <taxon>Fungi incertae sedis</taxon>
        <taxon>Mucoromycota</taxon>
        <taxon>Glomeromycotina</taxon>
        <taxon>Glomeromycetes</taxon>
        <taxon>Archaeosporales</taxon>
        <taxon>Ambisporaceae</taxon>
        <taxon>Ambispora</taxon>
    </lineage>
</organism>
<dbReference type="InterPro" id="IPR018202">
    <property type="entry name" value="Ser_caboxypep_ser_AS"/>
</dbReference>
<dbReference type="OrthoDB" id="443318at2759"/>
<accession>A0A9N8ZLV6</accession>
<evidence type="ECO:0000256" key="2">
    <source>
        <dbReference type="ARBA" id="ARBA00022645"/>
    </source>
</evidence>